<dbReference type="InterPro" id="IPR050204">
    <property type="entry name" value="AraC_XylS_family_regulators"/>
</dbReference>
<dbReference type="SMART" id="SM00342">
    <property type="entry name" value="HTH_ARAC"/>
    <property type="match status" value="1"/>
</dbReference>
<dbReference type="PANTHER" id="PTHR46796">
    <property type="entry name" value="HTH-TYPE TRANSCRIPTIONAL ACTIVATOR RHAS-RELATED"/>
    <property type="match status" value="1"/>
</dbReference>
<keyword evidence="1" id="KW-0805">Transcription regulation</keyword>
<keyword evidence="3" id="KW-0804">Transcription</keyword>
<dbReference type="Pfam" id="PF02311">
    <property type="entry name" value="AraC_binding"/>
    <property type="match status" value="1"/>
</dbReference>
<dbReference type="GO" id="GO:0043565">
    <property type="term" value="F:sequence-specific DNA binding"/>
    <property type="evidence" value="ECO:0007669"/>
    <property type="project" value="InterPro"/>
</dbReference>
<evidence type="ECO:0000259" key="4">
    <source>
        <dbReference type="PROSITE" id="PS01124"/>
    </source>
</evidence>
<dbReference type="Gene3D" id="1.10.10.60">
    <property type="entry name" value="Homeodomain-like"/>
    <property type="match status" value="1"/>
</dbReference>
<accession>A0A317PL83</accession>
<dbReference type="OrthoDB" id="9809338at2"/>
<dbReference type="Pfam" id="PF12833">
    <property type="entry name" value="HTH_18"/>
    <property type="match status" value="1"/>
</dbReference>
<organism evidence="5 6">
    <name type="scientific">Mangrovibacter plantisponsor</name>
    <dbReference type="NCBI Taxonomy" id="451513"/>
    <lineage>
        <taxon>Bacteria</taxon>
        <taxon>Pseudomonadati</taxon>
        <taxon>Pseudomonadota</taxon>
        <taxon>Gammaproteobacteria</taxon>
        <taxon>Enterobacterales</taxon>
        <taxon>Enterobacteriaceae</taxon>
        <taxon>Mangrovibacter</taxon>
    </lineage>
</organism>
<reference evidence="5 6" key="1">
    <citation type="submission" date="2018-05" db="EMBL/GenBank/DDBJ databases">
        <title>Genomic Encyclopedia of Type Strains, Phase IV (KMG-IV): sequencing the most valuable type-strain genomes for metagenomic binning, comparative biology and taxonomic classification.</title>
        <authorList>
            <person name="Goeker M."/>
        </authorList>
    </citation>
    <scope>NUCLEOTIDE SEQUENCE [LARGE SCALE GENOMIC DNA]</scope>
    <source>
        <strain evidence="5 6">DSM 19579</strain>
    </source>
</reference>
<protein>
    <submittedName>
        <fullName evidence="5">Helix-turn-helix protein</fullName>
    </submittedName>
</protein>
<dbReference type="PROSITE" id="PS01124">
    <property type="entry name" value="HTH_ARAC_FAMILY_2"/>
    <property type="match status" value="1"/>
</dbReference>
<keyword evidence="6" id="KW-1185">Reference proteome</keyword>
<dbReference type="Proteomes" id="UP000246744">
    <property type="component" value="Unassembled WGS sequence"/>
</dbReference>
<feature type="domain" description="HTH araC/xylS-type" evidence="4">
    <location>
        <begin position="174"/>
        <end position="271"/>
    </location>
</feature>
<dbReference type="AlphaFoldDB" id="A0A317PL83"/>
<dbReference type="InterPro" id="IPR009057">
    <property type="entry name" value="Homeodomain-like_sf"/>
</dbReference>
<proteinExistence type="predicted"/>
<gene>
    <name evidence="5" type="ORF">DES37_12267</name>
</gene>
<dbReference type="SUPFAM" id="SSF51215">
    <property type="entry name" value="Regulatory protein AraC"/>
    <property type="match status" value="1"/>
</dbReference>
<sequence>MQGVPDHFTDERDTARFRQFPALPGVELYHAHISRYAFEPHTHEAFGIGTIEAGAERFRYRGTHYVAAVNSLVTMNPDELHTGQAATPDGWRYRMIYLEPVQLAEITGIEQWWFNDVERCDAQRAAQTGRLIGALWSAETPLAQQGLLLDLIDTIRPYASHSRSPDSVNAPRFDQVRHYLHDNYMQPVTLRELAQVAALSPYHFLRQFKAQYHVTPHQMLMAIRLWRAKLFLAQGMPAAEVACATGLTDQSHLTRAFSQRYGLTPVRYQRQVIAR</sequence>
<evidence type="ECO:0000313" key="5">
    <source>
        <dbReference type="EMBL" id="PWW01099.1"/>
    </source>
</evidence>
<dbReference type="InterPro" id="IPR018060">
    <property type="entry name" value="HTH_AraC"/>
</dbReference>
<dbReference type="RefSeq" id="WP_110028091.1">
    <property type="nucleotide sequence ID" value="NZ_QGTS01000022.1"/>
</dbReference>
<dbReference type="EMBL" id="QGTS01000022">
    <property type="protein sequence ID" value="PWW01099.1"/>
    <property type="molecule type" value="Genomic_DNA"/>
</dbReference>
<evidence type="ECO:0000313" key="6">
    <source>
        <dbReference type="Proteomes" id="UP000246744"/>
    </source>
</evidence>
<dbReference type="InterPro" id="IPR003313">
    <property type="entry name" value="AraC-bd"/>
</dbReference>
<dbReference type="InterPro" id="IPR037923">
    <property type="entry name" value="HTH-like"/>
</dbReference>
<evidence type="ECO:0000256" key="3">
    <source>
        <dbReference type="ARBA" id="ARBA00023163"/>
    </source>
</evidence>
<dbReference type="SUPFAM" id="SSF46689">
    <property type="entry name" value="Homeodomain-like"/>
    <property type="match status" value="2"/>
</dbReference>
<evidence type="ECO:0000256" key="1">
    <source>
        <dbReference type="ARBA" id="ARBA00023015"/>
    </source>
</evidence>
<comment type="caution">
    <text evidence="5">The sequence shown here is derived from an EMBL/GenBank/DDBJ whole genome shotgun (WGS) entry which is preliminary data.</text>
</comment>
<dbReference type="GO" id="GO:0003700">
    <property type="term" value="F:DNA-binding transcription factor activity"/>
    <property type="evidence" value="ECO:0007669"/>
    <property type="project" value="InterPro"/>
</dbReference>
<keyword evidence="2" id="KW-0238">DNA-binding</keyword>
<evidence type="ECO:0000256" key="2">
    <source>
        <dbReference type="ARBA" id="ARBA00023125"/>
    </source>
</evidence>
<dbReference type="PANTHER" id="PTHR46796:SF2">
    <property type="entry name" value="TRANSCRIPTIONAL REGULATORY PROTEIN"/>
    <property type="match status" value="1"/>
</dbReference>
<name>A0A317PL83_9ENTR</name>